<reference evidence="2 3" key="1">
    <citation type="submission" date="2018-06" db="EMBL/GenBank/DDBJ databases">
        <authorList>
            <consortium name="Pathogen Informatics"/>
            <person name="Doyle S."/>
        </authorList>
    </citation>
    <scope>NUCLEOTIDE SEQUENCE [LARGE SCALE GENOMIC DNA]</scope>
    <source>
        <strain evidence="2 3">NCTC10638</strain>
    </source>
</reference>
<accession>A0A378N4T2</accession>
<organism evidence="2 3">
    <name type="scientific">Mannheimia haemolytica</name>
    <name type="common">Pasteurella haemolytica</name>
    <dbReference type="NCBI Taxonomy" id="75985"/>
    <lineage>
        <taxon>Bacteria</taxon>
        <taxon>Pseudomonadati</taxon>
        <taxon>Pseudomonadota</taxon>
        <taxon>Gammaproteobacteria</taxon>
        <taxon>Pasteurellales</taxon>
        <taxon>Pasteurellaceae</taxon>
        <taxon>Mannheimia</taxon>
    </lineage>
</organism>
<dbReference type="Proteomes" id="UP000254802">
    <property type="component" value="Unassembled WGS sequence"/>
</dbReference>
<evidence type="ECO:0000313" key="3">
    <source>
        <dbReference type="Proteomes" id="UP000254802"/>
    </source>
</evidence>
<evidence type="ECO:0000313" key="2">
    <source>
        <dbReference type="EMBL" id="STY60998.1"/>
    </source>
</evidence>
<sequence length="68" mass="8120">MEKGSDGTFFCNYQQFMPEVEAKESLREQEPELDDGYNEEEYSEEEYSDENDASDENDNYDETYDDNF</sequence>
<evidence type="ECO:0000256" key="1">
    <source>
        <dbReference type="SAM" id="MobiDB-lite"/>
    </source>
</evidence>
<gene>
    <name evidence="2" type="ORF">NCTC10638_02205</name>
</gene>
<protein>
    <submittedName>
        <fullName evidence="2">Uncharacterized protein</fullName>
    </submittedName>
</protein>
<feature type="region of interest" description="Disordered" evidence="1">
    <location>
        <begin position="21"/>
        <end position="68"/>
    </location>
</feature>
<dbReference type="AlphaFoldDB" id="A0A378N4T2"/>
<feature type="compositionally biased region" description="Acidic residues" evidence="1">
    <location>
        <begin position="31"/>
        <end position="68"/>
    </location>
</feature>
<dbReference type="EMBL" id="UGPN01000002">
    <property type="protein sequence ID" value="STY60998.1"/>
    <property type="molecule type" value="Genomic_DNA"/>
</dbReference>
<feature type="compositionally biased region" description="Basic and acidic residues" evidence="1">
    <location>
        <begin position="21"/>
        <end position="30"/>
    </location>
</feature>
<proteinExistence type="predicted"/>
<name>A0A378N4T2_MANHA</name>